<keyword evidence="1" id="KW-1133">Transmembrane helix</keyword>
<gene>
    <name evidence="2" type="ORF">LOTGIDRAFT_158617</name>
</gene>
<dbReference type="CTD" id="20237813"/>
<dbReference type="Proteomes" id="UP000030746">
    <property type="component" value="Unassembled WGS sequence"/>
</dbReference>
<evidence type="ECO:0000313" key="2">
    <source>
        <dbReference type="EMBL" id="ESO99528.1"/>
    </source>
</evidence>
<sequence length="456" mass="51599">MAIEPGVNIAQQMWGHLWIDLTKGNNFCSCHKITKEAPHGLPDYRIKMYPSGEDKILISFEPDPNVEHILLWCDQGQSPRCKLTPDNECQKTTLREGYSSKVFKDIKPCHNYTLQICPQGEDSITQMFQVFIPDLSFSSYQNPSDNKQVHVIDISSGLKSSSLQPTSTESESSNTYIIWIVVGSLTLSSFIVSFLLYRKFASGGSIKCPCKEMKRKILLHFDTFTSSDTCDIKMGRSIEEETRVLGSRDTPTVPIFYYPDNNSHSDKDILSNDDFEMFGVLFIINSKGLHQFLPCLKFQNKSSPKKQTVVRYLKERHNKVFILELCDDEKSDISDIQTLLDLDNVIQLNDGKADDSIKHILNLLKDQDLGNQTFSKKLEVQTSLDGGYYSGDKFPQPIKTFFPPELVSADSEGSINDRLAAINKRCSKYYCEEGVYEVDYLGATFTVHQAADSLSV</sequence>
<dbReference type="GeneID" id="20237813"/>
<keyword evidence="1" id="KW-0472">Membrane</keyword>
<organism evidence="2 3">
    <name type="scientific">Lottia gigantea</name>
    <name type="common">Giant owl limpet</name>
    <dbReference type="NCBI Taxonomy" id="225164"/>
    <lineage>
        <taxon>Eukaryota</taxon>
        <taxon>Metazoa</taxon>
        <taxon>Spiralia</taxon>
        <taxon>Lophotrochozoa</taxon>
        <taxon>Mollusca</taxon>
        <taxon>Gastropoda</taxon>
        <taxon>Patellogastropoda</taxon>
        <taxon>Lottioidea</taxon>
        <taxon>Lottiidae</taxon>
        <taxon>Lottia</taxon>
    </lineage>
</organism>
<reference evidence="2 3" key="1">
    <citation type="journal article" date="2013" name="Nature">
        <title>Insights into bilaterian evolution from three spiralian genomes.</title>
        <authorList>
            <person name="Simakov O."/>
            <person name="Marletaz F."/>
            <person name="Cho S.J."/>
            <person name="Edsinger-Gonzales E."/>
            <person name="Havlak P."/>
            <person name="Hellsten U."/>
            <person name="Kuo D.H."/>
            <person name="Larsson T."/>
            <person name="Lv J."/>
            <person name="Arendt D."/>
            <person name="Savage R."/>
            <person name="Osoegawa K."/>
            <person name="de Jong P."/>
            <person name="Grimwood J."/>
            <person name="Chapman J.A."/>
            <person name="Shapiro H."/>
            <person name="Aerts A."/>
            <person name="Otillar R.P."/>
            <person name="Terry A.Y."/>
            <person name="Boore J.L."/>
            <person name="Grigoriev I.V."/>
            <person name="Lindberg D.R."/>
            <person name="Seaver E.C."/>
            <person name="Weisblat D.A."/>
            <person name="Putnam N.H."/>
            <person name="Rokhsar D.S."/>
        </authorList>
    </citation>
    <scope>NUCLEOTIDE SEQUENCE [LARGE SCALE GENOMIC DNA]</scope>
</reference>
<keyword evidence="1" id="KW-0812">Transmembrane</keyword>
<dbReference type="AlphaFoldDB" id="V4A6I0"/>
<dbReference type="RefSeq" id="XP_009050014.1">
    <property type="nucleotide sequence ID" value="XM_009051766.1"/>
</dbReference>
<name>V4A6I0_LOTGI</name>
<dbReference type="OMA" id="INERSCA"/>
<evidence type="ECO:0000313" key="3">
    <source>
        <dbReference type="Proteomes" id="UP000030746"/>
    </source>
</evidence>
<proteinExistence type="predicted"/>
<dbReference type="HOGENOM" id="CLU_600335_0_0_1"/>
<keyword evidence="3" id="KW-1185">Reference proteome</keyword>
<accession>V4A6I0</accession>
<evidence type="ECO:0000256" key="1">
    <source>
        <dbReference type="SAM" id="Phobius"/>
    </source>
</evidence>
<dbReference type="KEGG" id="lgi:LOTGIDRAFT_158617"/>
<feature type="transmembrane region" description="Helical" evidence="1">
    <location>
        <begin position="176"/>
        <end position="197"/>
    </location>
</feature>
<dbReference type="EMBL" id="KB201037">
    <property type="protein sequence ID" value="ESO99528.1"/>
    <property type="molecule type" value="Genomic_DNA"/>
</dbReference>
<protein>
    <submittedName>
        <fullName evidence="2">Uncharacterized protein</fullName>
    </submittedName>
</protein>